<dbReference type="Proteomes" id="UP001212152">
    <property type="component" value="Unassembled WGS sequence"/>
</dbReference>
<dbReference type="SUPFAM" id="SSF48300">
    <property type="entry name" value="Ribosomal protein L7/12, oligomerisation (N-terminal) domain"/>
    <property type="match status" value="1"/>
</dbReference>
<evidence type="ECO:0000313" key="6">
    <source>
        <dbReference type="EMBL" id="KAJ3175982.1"/>
    </source>
</evidence>
<gene>
    <name evidence="6" type="ORF">HDU87_005647</name>
</gene>
<evidence type="ECO:0000256" key="3">
    <source>
        <dbReference type="ARBA" id="ARBA00023274"/>
    </source>
</evidence>
<dbReference type="InterPro" id="IPR036235">
    <property type="entry name" value="Ribosomal_bL12_oligo_N_sf"/>
</dbReference>
<accession>A0AAD5TJ04</accession>
<organism evidence="6 7">
    <name type="scientific">Geranomyces variabilis</name>
    <dbReference type="NCBI Taxonomy" id="109894"/>
    <lineage>
        <taxon>Eukaryota</taxon>
        <taxon>Fungi</taxon>
        <taxon>Fungi incertae sedis</taxon>
        <taxon>Chytridiomycota</taxon>
        <taxon>Chytridiomycota incertae sedis</taxon>
        <taxon>Chytridiomycetes</taxon>
        <taxon>Spizellomycetales</taxon>
        <taxon>Powellomycetaceae</taxon>
        <taxon>Geranomyces</taxon>
    </lineage>
</organism>
<evidence type="ECO:0000259" key="4">
    <source>
        <dbReference type="Pfam" id="PF00542"/>
    </source>
</evidence>
<reference evidence="6" key="1">
    <citation type="submission" date="2020-05" db="EMBL/GenBank/DDBJ databases">
        <title>Phylogenomic resolution of chytrid fungi.</title>
        <authorList>
            <person name="Stajich J.E."/>
            <person name="Amses K."/>
            <person name="Simmons R."/>
            <person name="Seto K."/>
            <person name="Myers J."/>
            <person name="Bonds A."/>
            <person name="Quandt C.A."/>
            <person name="Barry K."/>
            <person name="Liu P."/>
            <person name="Grigoriev I."/>
            <person name="Longcore J.E."/>
            <person name="James T.Y."/>
        </authorList>
    </citation>
    <scope>NUCLEOTIDE SEQUENCE</scope>
    <source>
        <strain evidence="6">JEL0379</strain>
    </source>
</reference>
<keyword evidence="7" id="KW-1185">Reference proteome</keyword>
<dbReference type="Gene3D" id="3.30.1390.10">
    <property type="match status" value="1"/>
</dbReference>
<evidence type="ECO:0000313" key="7">
    <source>
        <dbReference type="Proteomes" id="UP001212152"/>
    </source>
</evidence>
<dbReference type="PANTHER" id="PTHR45987:SF4">
    <property type="entry name" value="LARGE RIBOSOMAL SUBUNIT PROTEIN BL12M"/>
    <property type="match status" value="1"/>
</dbReference>
<proteinExistence type="inferred from homology"/>
<dbReference type="InterPro" id="IPR008932">
    <property type="entry name" value="Ribosomal_bL12_oligo"/>
</dbReference>
<dbReference type="Pfam" id="PF00542">
    <property type="entry name" value="Ribosomal_L12"/>
    <property type="match status" value="1"/>
</dbReference>
<dbReference type="InterPro" id="IPR014719">
    <property type="entry name" value="Ribosomal_bL12_C/ClpS-like"/>
</dbReference>
<dbReference type="GO" id="GO:0006412">
    <property type="term" value="P:translation"/>
    <property type="evidence" value="ECO:0007669"/>
    <property type="project" value="InterPro"/>
</dbReference>
<dbReference type="EMBL" id="JADGJQ010000046">
    <property type="protein sequence ID" value="KAJ3175982.1"/>
    <property type="molecule type" value="Genomic_DNA"/>
</dbReference>
<dbReference type="CDD" id="cd00387">
    <property type="entry name" value="Ribosomal_L7_L12"/>
    <property type="match status" value="1"/>
</dbReference>
<feature type="domain" description="Large ribosomal subunit protein bL12 C-terminal" evidence="4">
    <location>
        <begin position="114"/>
        <end position="181"/>
    </location>
</feature>
<keyword evidence="2" id="KW-0689">Ribosomal protein</keyword>
<keyword evidence="3" id="KW-0687">Ribonucleoprotein</keyword>
<dbReference type="InterPro" id="IPR000206">
    <property type="entry name" value="Ribosomal_bL12"/>
</dbReference>
<evidence type="ECO:0000259" key="5">
    <source>
        <dbReference type="Pfam" id="PF16320"/>
    </source>
</evidence>
<dbReference type="AlphaFoldDB" id="A0AAD5TJ04"/>
<comment type="caution">
    <text evidence="6">The sequence shown here is derived from an EMBL/GenBank/DDBJ whole genome shotgun (WGS) entry which is preliminary data.</text>
</comment>
<dbReference type="PANTHER" id="PTHR45987">
    <property type="entry name" value="39S RIBOSOMAL PROTEIN L12"/>
    <property type="match status" value="1"/>
</dbReference>
<feature type="domain" description="Large ribosomal subunit protein bL12 oligomerization" evidence="5">
    <location>
        <begin position="50"/>
        <end position="98"/>
    </location>
</feature>
<sequence length="182" mass="19130">MQSFITRTAVAASRITCQRSIARTAALRPVCAIRTFTSSSPSRSADVDPKITAIVDQIATLNLLQTSALVTALKEKLNIADIVMPVAAAAAPAAAGGAAPAAAAEEKPVEKTEFKVKLEKFDAASKAKVIKEIKGMLPGANLVEAKKFVESVPKVIRESATKEEAEKMKKTLEALGATVIVE</sequence>
<evidence type="ECO:0000256" key="1">
    <source>
        <dbReference type="ARBA" id="ARBA00007197"/>
    </source>
</evidence>
<evidence type="ECO:0000256" key="2">
    <source>
        <dbReference type="ARBA" id="ARBA00022980"/>
    </source>
</evidence>
<dbReference type="FunFam" id="3.30.1390.10:FF:000001">
    <property type="entry name" value="50S ribosomal protein L7/L12"/>
    <property type="match status" value="1"/>
</dbReference>
<name>A0AAD5TJ04_9FUNG</name>
<dbReference type="Gene3D" id="1.20.5.710">
    <property type="entry name" value="Single helix bin"/>
    <property type="match status" value="1"/>
</dbReference>
<dbReference type="SUPFAM" id="SSF54736">
    <property type="entry name" value="ClpS-like"/>
    <property type="match status" value="1"/>
</dbReference>
<dbReference type="GO" id="GO:0003735">
    <property type="term" value="F:structural constituent of ribosome"/>
    <property type="evidence" value="ECO:0007669"/>
    <property type="project" value="InterPro"/>
</dbReference>
<dbReference type="HAMAP" id="MF_00368">
    <property type="entry name" value="Ribosomal_bL12"/>
    <property type="match status" value="1"/>
</dbReference>
<dbReference type="GO" id="GO:0003729">
    <property type="term" value="F:mRNA binding"/>
    <property type="evidence" value="ECO:0007669"/>
    <property type="project" value="TreeGrafter"/>
</dbReference>
<dbReference type="GO" id="GO:0005762">
    <property type="term" value="C:mitochondrial large ribosomal subunit"/>
    <property type="evidence" value="ECO:0007669"/>
    <property type="project" value="TreeGrafter"/>
</dbReference>
<comment type="similarity">
    <text evidence="1">Belongs to the bacterial ribosomal protein bL12 family.</text>
</comment>
<dbReference type="InterPro" id="IPR013823">
    <property type="entry name" value="Ribosomal_bL12_C"/>
</dbReference>
<protein>
    <submittedName>
        <fullName evidence="6">Uncharacterized protein</fullName>
    </submittedName>
</protein>
<dbReference type="Pfam" id="PF16320">
    <property type="entry name" value="Ribosomal_L12_N"/>
    <property type="match status" value="1"/>
</dbReference>